<organism evidence="4 5">
    <name type="scientific">Ilumatobacter coccineus (strain NBRC 103263 / KCTC 29153 / YM16-304)</name>
    <dbReference type="NCBI Taxonomy" id="1313172"/>
    <lineage>
        <taxon>Bacteria</taxon>
        <taxon>Bacillati</taxon>
        <taxon>Actinomycetota</taxon>
        <taxon>Acidimicrobiia</taxon>
        <taxon>Acidimicrobiales</taxon>
        <taxon>Ilumatobacteraceae</taxon>
        <taxon>Ilumatobacter</taxon>
    </lineage>
</organism>
<feature type="domain" description="Acyl-CoA dehydrogenase C-terminal" evidence="3">
    <location>
        <begin position="242"/>
        <end position="368"/>
    </location>
</feature>
<dbReference type="Gene3D" id="2.40.110.10">
    <property type="entry name" value="Butyryl-CoA Dehydrogenase, subunit A, domain 2"/>
    <property type="match status" value="1"/>
</dbReference>
<evidence type="ECO:0000256" key="1">
    <source>
        <dbReference type="ARBA" id="ARBA00023002"/>
    </source>
</evidence>
<dbReference type="InterPro" id="IPR037069">
    <property type="entry name" value="AcylCoA_DH/ox_N_sf"/>
</dbReference>
<dbReference type="InterPro" id="IPR046373">
    <property type="entry name" value="Acyl-CoA_Oxase/DH_mid-dom_sf"/>
</dbReference>
<dbReference type="InterPro" id="IPR013786">
    <property type="entry name" value="AcylCoA_DH/ox_N"/>
</dbReference>
<protein>
    <submittedName>
        <fullName evidence="4">Putative oxidoreductase</fullName>
    </submittedName>
</protein>
<dbReference type="InterPro" id="IPR009100">
    <property type="entry name" value="AcylCoA_DH/oxidase_NM_dom_sf"/>
</dbReference>
<dbReference type="Pfam" id="PF08028">
    <property type="entry name" value="Acyl-CoA_dh_2"/>
    <property type="match status" value="1"/>
</dbReference>
<dbReference type="Gene3D" id="1.20.140.10">
    <property type="entry name" value="Butyryl-CoA Dehydrogenase, subunit A, domain 3"/>
    <property type="match status" value="1"/>
</dbReference>
<dbReference type="InterPro" id="IPR036250">
    <property type="entry name" value="AcylCo_DH-like_C"/>
</dbReference>
<dbReference type="EMBL" id="AP012057">
    <property type="protein sequence ID" value="BAN01759.1"/>
    <property type="molecule type" value="Genomic_DNA"/>
</dbReference>
<keyword evidence="1" id="KW-0560">Oxidoreductase</keyword>
<dbReference type="GO" id="GO:0003995">
    <property type="term" value="F:acyl-CoA dehydrogenase activity"/>
    <property type="evidence" value="ECO:0007669"/>
    <property type="project" value="TreeGrafter"/>
</dbReference>
<dbReference type="GO" id="GO:0050660">
    <property type="term" value="F:flavin adenine dinucleotide binding"/>
    <property type="evidence" value="ECO:0007669"/>
    <property type="project" value="InterPro"/>
</dbReference>
<sequence>MRRTPEADDATDAWLDKVESIAELAVEHRDRGEADRRMPPELNDALRAAGFARMMVPRHAGGEQESLTTATRVVEELARLDGSLGWVGWVTIGHGRLADLMSTAATSAVYDHGEGVVAGSILNTGTATRVPGGYRLTGQWSFASGCHGADYFLTGGSVVEDGKKVIIDGEPLLLALLLPPSECEILDTWHTTGLSGTGSHDIRVDDVFVADEFTFRADGVWQVLDSDGVGYGRPYSEYSPPMMAAVALGIAQHAIDEFKAMVEFKNRQQEMHWMARLPNTNAALGRAEATVQAARSFLYENVRLLASLEPGDAAMGLQSQMVGRYVAEQSAVVVDDLYEAGGGFSIYKRNQIERCFRDVRMVTHHGLISSVTYGNVGQAMTSGS</sequence>
<dbReference type="PIRSF" id="PIRSF016578">
    <property type="entry name" value="HsaA"/>
    <property type="match status" value="1"/>
</dbReference>
<dbReference type="PANTHER" id="PTHR43884">
    <property type="entry name" value="ACYL-COA DEHYDROGENASE"/>
    <property type="match status" value="1"/>
</dbReference>
<dbReference type="AlphaFoldDB" id="A0A6C7E967"/>
<gene>
    <name evidence="4" type="ORF">YM304_14450</name>
</gene>
<feature type="domain" description="Acyl-CoA dehydrogenase/oxidase N-terminal" evidence="2">
    <location>
        <begin position="13"/>
        <end position="90"/>
    </location>
</feature>
<proteinExistence type="predicted"/>
<dbReference type="Pfam" id="PF02771">
    <property type="entry name" value="Acyl-CoA_dh_N"/>
    <property type="match status" value="1"/>
</dbReference>
<evidence type="ECO:0000259" key="3">
    <source>
        <dbReference type="Pfam" id="PF08028"/>
    </source>
</evidence>
<evidence type="ECO:0000259" key="2">
    <source>
        <dbReference type="Pfam" id="PF02771"/>
    </source>
</evidence>
<dbReference type="KEGG" id="aym:YM304_14450"/>
<dbReference type="SUPFAM" id="SSF56645">
    <property type="entry name" value="Acyl-CoA dehydrogenase NM domain-like"/>
    <property type="match status" value="1"/>
</dbReference>
<dbReference type="Proteomes" id="UP000011863">
    <property type="component" value="Chromosome"/>
</dbReference>
<evidence type="ECO:0000313" key="4">
    <source>
        <dbReference type="EMBL" id="BAN01759.1"/>
    </source>
</evidence>
<evidence type="ECO:0000313" key="5">
    <source>
        <dbReference type="Proteomes" id="UP000011863"/>
    </source>
</evidence>
<dbReference type="Gene3D" id="1.10.540.10">
    <property type="entry name" value="Acyl-CoA dehydrogenase/oxidase, N-terminal domain"/>
    <property type="match status" value="1"/>
</dbReference>
<keyword evidence="5" id="KW-1185">Reference proteome</keyword>
<name>A0A6C7E967_ILUCY</name>
<dbReference type="SUPFAM" id="SSF47203">
    <property type="entry name" value="Acyl-CoA dehydrogenase C-terminal domain-like"/>
    <property type="match status" value="1"/>
</dbReference>
<dbReference type="PANTHER" id="PTHR43884:SF25">
    <property type="entry name" value="ACYL-COA DEHYDROGENASE YDBM-RELATED"/>
    <property type="match status" value="1"/>
</dbReference>
<reference evidence="4 5" key="1">
    <citation type="journal article" date="2013" name="Int. J. Syst. Evol. Microbiol.">
        <title>Ilumatobacter nonamiense sp. nov. and Ilumatobacter coccineum sp. nov., isolated from seashore sand.</title>
        <authorList>
            <person name="Matsumoto A."/>
            <person name="Kasai H."/>
            <person name="Matsuo Y."/>
            <person name="Shizuri Y."/>
            <person name="Ichikawa N."/>
            <person name="Fujita N."/>
            <person name="Omura S."/>
            <person name="Takahashi Y."/>
        </authorList>
    </citation>
    <scope>NUCLEOTIDE SEQUENCE [LARGE SCALE GENOMIC DNA]</scope>
    <source>
        <strain evidence="5">NBRC 103263 / KCTC 29153 / YM16-304</strain>
    </source>
</reference>
<accession>A0A6C7E967</accession>
<dbReference type="InterPro" id="IPR013107">
    <property type="entry name" value="Acyl-CoA_DH_C"/>
</dbReference>